<protein>
    <submittedName>
        <fullName evidence="2">Uncharacterized protein</fullName>
    </submittedName>
</protein>
<gene>
    <name evidence="2" type="ORF">IEO21_06467</name>
</gene>
<reference evidence="2" key="2">
    <citation type="journal article" name="Front. Microbiol.">
        <title>Degradative Capacity of Two Strains of Rhodonia placenta: From Phenotype to Genotype.</title>
        <authorList>
            <person name="Kolle M."/>
            <person name="Horta M.A.C."/>
            <person name="Nowrousian M."/>
            <person name="Ohm R.A."/>
            <person name="Benz J.P."/>
            <person name="Pilgard A."/>
        </authorList>
    </citation>
    <scope>NUCLEOTIDE SEQUENCE</scope>
    <source>
        <strain evidence="2">FPRL280</strain>
    </source>
</reference>
<keyword evidence="1" id="KW-0732">Signal</keyword>
<dbReference type="EMBL" id="JADOXO010000145">
    <property type="protein sequence ID" value="KAF9811744.1"/>
    <property type="molecule type" value="Genomic_DNA"/>
</dbReference>
<dbReference type="CDD" id="cd22191">
    <property type="entry name" value="DPBB_RlpA_EXP_N-like"/>
    <property type="match status" value="1"/>
</dbReference>
<evidence type="ECO:0000256" key="1">
    <source>
        <dbReference type="SAM" id="SignalP"/>
    </source>
</evidence>
<evidence type="ECO:0000313" key="3">
    <source>
        <dbReference type="Proteomes" id="UP000639403"/>
    </source>
</evidence>
<dbReference type="Gene3D" id="2.40.40.10">
    <property type="entry name" value="RlpA-like domain"/>
    <property type="match status" value="1"/>
</dbReference>
<dbReference type="AlphaFoldDB" id="A0A8H7U0P7"/>
<organism evidence="2 3">
    <name type="scientific">Rhodonia placenta</name>
    <dbReference type="NCBI Taxonomy" id="104341"/>
    <lineage>
        <taxon>Eukaryota</taxon>
        <taxon>Fungi</taxon>
        <taxon>Dikarya</taxon>
        <taxon>Basidiomycota</taxon>
        <taxon>Agaricomycotina</taxon>
        <taxon>Agaricomycetes</taxon>
        <taxon>Polyporales</taxon>
        <taxon>Adustoporiaceae</taxon>
        <taxon>Rhodonia</taxon>
    </lineage>
</organism>
<dbReference type="SUPFAM" id="SSF50685">
    <property type="entry name" value="Barwin-like endoglucanases"/>
    <property type="match status" value="1"/>
</dbReference>
<reference evidence="2" key="1">
    <citation type="submission" date="2020-11" db="EMBL/GenBank/DDBJ databases">
        <authorList>
            <person name="Koelle M."/>
            <person name="Horta M.A.C."/>
            <person name="Nowrousian M."/>
            <person name="Ohm R.A."/>
            <person name="Benz P."/>
            <person name="Pilgard A."/>
        </authorList>
    </citation>
    <scope>NUCLEOTIDE SEQUENCE</scope>
    <source>
        <strain evidence="2">FPRL280</strain>
    </source>
</reference>
<accession>A0A8H7U0P7</accession>
<comment type="caution">
    <text evidence="2">The sequence shown here is derived from an EMBL/GenBank/DDBJ whole genome shotgun (WGS) entry which is preliminary data.</text>
</comment>
<feature type="chain" id="PRO_5034142332" evidence="1">
    <location>
        <begin position="22"/>
        <end position="127"/>
    </location>
</feature>
<name>A0A8H7U0P7_9APHY</name>
<dbReference type="InterPro" id="IPR036908">
    <property type="entry name" value="RlpA-like_sf"/>
</dbReference>
<proteinExistence type="predicted"/>
<feature type="signal peptide" evidence="1">
    <location>
        <begin position="1"/>
        <end position="21"/>
    </location>
</feature>
<dbReference type="Proteomes" id="UP000639403">
    <property type="component" value="Unassembled WGS sequence"/>
</dbReference>
<sequence>MQLFAKSALAFLTLFVGLTKAQINGTGNLFYFVPSTGACGFTNSPDQYVAIVSGDVFNSYPGATDDPNYNPICEHNLTVTYRGTEVSAQIVDYYTSSPDNNVGLSSAAFKVFGRPLGEISDVTWDIV</sequence>
<evidence type="ECO:0000313" key="2">
    <source>
        <dbReference type="EMBL" id="KAF9811744.1"/>
    </source>
</evidence>